<dbReference type="HOGENOM" id="CLU_1714075_0_0_1"/>
<name>A0A0C9SL96_PLICR</name>
<dbReference type="Proteomes" id="UP000053263">
    <property type="component" value="Unassembled WGS sequence"/>
</dbReference>
<reference evidence="1 2" key="1">
    <citation type="submission" date="2014-06" db="EMBL/GenBank/DDBJ databases">
        <title>Evolutionary Origins and Diversification of the Mycorrhizal Mutualists.</title>
        <authorList>
            <consortium name="DOE Joint Genome Institute"/>
            <consortium name="Mycorrhizal Genomics Consortium"/>
            <person name="Kohler A."/>
            <person name="Kuo A."/>
            <person name="Nagy L.G."/>
            <person name="Floudas D."/>
            <person name="Copeland A."/>
            <person name="Barry K.W."/>
            <person name="Cichocki N."/>
            <person name="Veneault-Fourrey C."/>
            <person name="LaButti K."/>
            <person name="Lindquist E.A."/>
            <person name="Lipzen A."/>
            <person name="Lundell T."/>
            <person name="Morin E."/>
            <person name="Murat C."/>
            <person name="Riley R."/>
            <person name="Ohm R."/>
            <person name="Sun H."/>
            <person name="Tunlid A."/>
            <person name="Henrissat B."/>
            <person name="Grigoriev I.V."/>
            <person name="Hibbett D.S."/>
            <person name="Martin F."/>
        </authorList>
    </citation>
    <scope>NUCLEOTIDE SEQUENCE [LARGE SCALE GENOMIC DNA]</scope>
    <source>
        <strain evidence="1 2">FD-325 SS-3</strain>
    </source>
</reference>
<organism evidence="1 2">
    <name type="scientific">Plicaturopsis crispa FD-325 SS-3</name>
    <dbReference type="NCBI Taxonomy" id="944288"/>
    <lineage>
        <taxon>Eukaryota</taxon>
        <taxon>Fungi</taxon>
        <taxon>Dikarya</taxon>
        <taxon>Basidiomycota</taxon>
        <taxon>Agaricomycotina</taxon>
        <taxon>Agaricomycetes</taxon>
        <taxon>Agaricomycetidae</taxon>
        <taxon>Amylocorticiales</taxon>
        <taxon>Amylocorticiaceae</taxon>
        <taxon>Plicatura</taxon>
        <taxon>Plicaturopsis crispa</taxon>
    </lineage>
</organism>
<keyword evidence="2" id="KW-1185">Reference proteome</keyword>
<evidence type="ECO:0000313" key="1">
    <source>
        <dbReference type="EMBL" id="KII85101.1"/>
    </source>
</evidence>
<accession>A0A0C9SL96</accession>
<gene>
    <name evidence="1" type="ORF">PLICRDRAFT_331412</name>
</gene>
<sequence>MQPVPVYRNVHRGPFTVCPSHPIPSRPCRPAPAWLSLPWRPSYITHAAHLAPCILHSRNQTAPAARKTRPGPASIHPSIHPDSIYHCRLTPPIIYKLSAPPHSHPLAFVHPSIRLSPPSSITRAAAAPPIDPQRRRTRAQARLALQPYAYCNT</sequence>
<protein>
    <submittedName>
        <fullName evidence="1">Unplaced genomic scaffold PLICRscaffold_15, whole genome shotgun sequence</fullName>
    </submittedName>
</protein>
<proteinExistence type="predicted"/>
<evidence type="ECO:0000313" key="2">
    <source>
        <dbReference type="Proteomes" id="UP000053263"/>
    </source>
</evidence>
<dbReference type="AlphaFoldDB" id="A0A0C9SL96"/>
<dbReference type="EMBL" id="KN832568">
    <property type="protein sequence ID" value="KII85101.1"/>
    <property type="molecule type" value="Genomic_DNA"/>
</dbReference>